<evidence type="ECO:0000256" key="1">
    <source>
        <dbReference type="SAM" id="Phobius"/>
    </source>
</evidence>
<dbReference type="RefSeq" id="WP_004398639.1">
    <property type="nucleotide sequence ID" value="NZ_AP024621.1"/>
</dbReference>
<reference evidence="2 5" key="1">
    <citation type="submission" date="2015-09" db="EMBL/GenBank/DDBJ databases">
        <title>Spore heat resistance.</title>
        <authorList>
            <person name="Boekhorst J."/>
            <person name="Berendsen E.M."/>
            <person name="Wells-Bennik M.H."/>
            <person name="Kuipers O.P."/>
        </authorList>
    </citation>
    <scope>NUCLEOTIDE SEQUENCE [LARGE SCALE GENOMIC DNA]</scope>
    <source>
        <strain evidence="2 5">B4122</strain>
    </source>
</reference>
<feature type="transmembrane region" description="Helical" evidence="1">
    <location>
        <begin position="48"/>
        <end position="68"/>
    </location>
</feature>
<evidence type="ECO:0000313" key="4">
    <source>
        <dbReference type="EMBL" id="WEY83069.1"/>
    </source>
</evidence>
<dbReference type="EMBL" id="LJZV01000012">
    <property type="protein sequence ID" value="KZD91696.1"/>
    <property type="molecule type" value="Genomic_DNA"/>
</dbReference>
<proteinExistence type="predicted"/>
<keyword evidence="1" id="KW-1133">Transmembrane helix</keyword>
<keyword evidence="1" id="KW-0472">Membrane</keyword>
<organism evidence="3 6">
    <name type="scientific">Bacillus subtilis</name>
    <dbReference type="NCBI Taxonomy" id="1423"/>
    <lineage>
        <taxon>Bacteria</taxon>
        <taxon>Bacillati</taxon>
        <taxon>Bacillota</taxon>
        <taxon>Bacilli</taxon>
        <taxon>Bacillales</taxon>
        <taxon>Bacillaceae</taxon>
        <taxon>Bacillus</taxon>
    </lineage>
</organism>
<dbReference type="Proteomes" id="UP001214898">
    <property type="component" value="Chromosome"/>
</dbReference>
<keyword evidence="1" id="KW-0812">Transmembrane</keyword>
<sequence>MKFLLGNINSTVLTMAGLRVLSSMIELTAAIVMLVTNDVRKAVVVNSILAIVGPLIFIITMTVGIYQIAGQLSYAKLILIFTGVVLILAGVHK</sequence>
<accession>A0A063X7Y2</accession>
<dbReference type="SMR" id="A0A063X7Y2"/>
<dbReference type="EMBL" id="CP120576">
    <property type="protein sequence ID" value="WEY83069.1"/>
    <property type="molecule type" value="Genomic_DNA"/>
</dbReference>
<feature type="transmembrane region" description="Helical" evidence="1">
    <location>
        <begin position="74"/>
        <end position="91"/>
    </location>
</feature>
<dbReference type="AlphaFoldDB" id="A0A063X7Y2"/>
<evidence type="ECO:0000313" key="3">
    <source>
        <dbReference type="EMBL" id="MBO3792891.1"/>
    </source>
</evidence>
<reference evidence="3" key="2">
    <citation type="submission" date="2021-03" db="EMBL/GenBank/DDBJ databases">
        <title>Isolation of Bacillus subtilis from fermented food sample.</title>
        <authorList>
            <person name="Lakshmanan V."/>
            <person name="Athira K."/>
            <person name="Rajagopal K."/>
        </authorList>
    </citation>
    <scope>NUCLEOTIDE SEQUENCE</scope>
    <source>
        <strain evidence="3">S1</strain>
    </source>
</reference>
<dbReference type="OMA" id="TIGIYQI"/>
<protein>
    <submittedName>
        <fullName evidence="3">YqhV family protein</fullName>
    </submittedName>
</protein>
<evidence type="ECO:0000313" key="6">
    <source>
        <dbReference type="Proteomes" id="UP000665181"/>
    </source>
</evidence>
<dbReference type="Proteomes" id="UP000076442">
    <property type="component" value="Unassembled WGS sequence"/>
</dbReference>
<dbReference type="InterPro" id="IPR020390">
    <property type="entry name" value="Uncharacterised_YqhV"/>
</dbReference>
<name>A0A063X7Y2_BACIU</name>
<dbReference type="EMBL" id="JAGFPW010000001">
    <property type="protein sequence ID" value="MBO3792891.1"/>
    <property type="molecule type" value="Genomic_DNA"/>
</dbReference>
<evidence type="ECO:0000313" key="2">
    <source>
        <dbReference type="EMBL" id="KZD91696.1"/>
    </source>
</evidence>
<dbReference type="Proteomes" id="UP000665181">
    <property type="component" value="Unassembled WGS sequence"/>
</dbReference>
<evidence type="ECO:0000313" key="5">
    <source>
        <dbReference type="Proteomes" id="UP000076442"/>
    </source>
</evidence>
<gene>
    <name evidence="4" type="primary">yqhV</name>
    <name evidence="2" type="ORF">B4122_2338</name>
    <name evidence="3" type="ORF">J5227_00840</name>
    <name evidence="4" type="ORF">P5633_11480</name>
</gene>
<feature type="transmembrane region" description="Helical" evidence="1">
    <location>
        <begin position="12"/>
        <end position="36"/>
    </location>
</feature>
<reference evidence="4" key="3">
    <citation type="submission" date="2023-03" db="EMBL/GenBank/DDBJ databases">
        <title>Complete genome sequences of 52 Bacillus and Priestia strains isolated from West-African fermentations and 26 reference strains from the DSMZ collection.</title>
        <authorList>
            <person name="Wiedenbein E.S."/>
            <person name="Canoy T.S."/>
            <person name="Hui Y."/>
            <person name="Parkouda C."/>
            <person name="Dawende C."/>
            <person name="Ametefe E."/>
            <person name="Jespersen L."/>
            <person name="Nielsen D.S."/>
        </authorList>
    </citation>
    <scope>NUCLEOTIDE SEQUENCE</scope>
    <source>
        <strain evidence="4">PRO56</strain>
    </source>
</reference>
<dbReference type="Pfam" id="PF10942">
    <property type="entry name" value="DUF2619"/>
    <property type="match status" value="1"/>
</dbReference>